<proteinExistence type="predicted"/>
<name>A0A511N960_DEIC1</name>
<comment type="caution">
    <text evidence="1">The sequence shown here is derived from an EMBL/GenBank/DDBJ whole genome shotgun (WGS) entry which is preliminary data.</text>
</comment>
<sequence length="119" mass="14812">MRNRIRQSFWRNDWFYDLHIEEHLSGKRSLLPHEWNIAFSPVKKTRRSPQARRYRLYLTHPIKRHYAKTRLARTHMGMEMAPAQWKQMIRSRARQTLREAVRDQPLEELDVWFPMPWTW</sequence>
<organism evidence="1 2">
    <name type="scientific">Deinococcus cellulosilyticus (strain DSM 18568 / NBRC 106333 / KACC 11606 / 5516J-15)</name>
    <dbReference type="NCBI Taxonomy" id="1223518"/>
    <lineage>
        <taxon>Bacteria</taxon>
        <taxon>Thermotogati</taxon>
        <taxon>Deinococcota</taxon>
        <taxon>Deinococci</taxon>
        <taxon>Deinococcales</taxon>
        <taxon>Deinococcaceae</taxon>
        <taxon>Deinococcus</taxon>
    </lineage>
</organism>
<dbReference type="AlphaFoldDB" id="A0A511N960"/>
<dbReference type="EMBL" id="BJXB01000027">
    <property type="protein sequence ID" value="GEM49026.1"/>
    <property type="molecule type" value="Genomic_DNA"/>
</dbReference>
<protein>
    <submittedName>
        <fullName evidence="1">Uncharacterized protein</fullName>
    </submittedName>
</protein>
<accession>A0A511N960</accession>
<evidence type="ECO:0000313" key="1">
    <source>
        <dbReference type="EMBL" id="GEM49026.1"/>
    </source>
</evidence>
<reference evidence="1 2" key="1">
    <citation type="submission" date="2019-07" db="EMBL/GenBank/DDBJ databases">
        <title>Whole genome shotgun sequence of Deinococcus cellulosilyticus NBRC 106333.</title>
        <authorList>
            <person name="Hosoyama A."/>
            <person name="Uohara A."/>
            <person name="Ohji S."/>
            <person name="Ichikawa N."/>
        </authorList>
    </citation>
    <scope>NUCLEOTIDE SEQUENCE [LARGE SCALE GENOMIC DNA]</scope>
    <source>
        <strain evidence="1 2">NBRC 106333</strain>
    </source>
</reference>
<gene>
    <name evidence="1" type="ORF">DC3_46610</name>
</gene>
<evidence type="ECO:0000313" key="2">
    <source>
        <dbReference type="Proteomes" id="UP000321306"/>
    </source>
</evidence>
<keyword evidence="2" id="KW-1185">Reference proteome</keyword>
<dbReference type="Proteomes" id="UP000321306">
    <property type="component" value="Unassembled WGS sequence"/>
</dbReference>